<name>A0A9P0TEV2_PIEBR</name>
<proteinExistence type="predicted"/>
<evidence type="ECO:0000256" key="1">
    <source>
        <dbReference type="SAM" id="MobiDB-lite"/>
    </source>
</evidence>
<keyword evidence="3" id="KW-1185">Reference proteome</keyword>
<accession>A0A9P0TEV2</accession>
<feature type="compositionally biased region" description="Polar residues" evidence="1">
    <location>
        <begin position="25"/>
        <end position="36"/>
    </location>
</feature>
<dbReference type="EMBL" id="CALOZG010000005">
    <property type="protein sequence ID" value="CAH4027709.1"/>
    <property type="molecule type" value="Genomic_DNA"/>
</dbReference>
<dbReference type="Proteomes" id="UP001152562">
    <property type="component" value="Unassembled WGS sequence"/>
</dbReference>
<gene>
    <name evidence="2" type="ORF">PIBRA_LOCUS4838</name>
</gene>
<dbReference type="AlphaFoldDB" id="A0A9P0TEV2"/>
<protein>
    <submittedName>
        <fullName evidence="2">Uncharacterized protein</fullName>
    </submittedName>
</protein>
<evidence type="ECO:0000313" key="3">
    <source>
        <dbReference type="Proteomes" id="UP001152562"/>
    </source>
</evidence>
<sequence>MYTLADLDAIFTEPQASGVPRAQPELNTSNGSTQQNIDLTLMEPDEILKDVILPPSFDRNNIFDVQSMDDDNFLVVDEIARDDLLAADEFDVSKFFNLPDNKPRTNKDPDN</sequence>
<reference evidence="2" key="1">
    <citation type="submission" date="2022-05" db="EMBL/GenBank/DDBJ databases">
        <authorList>
            <person name="Okamura Y."/>
        </authorList>
    </citation>
    <scope>NUCLEOTIDE SEQUENCE</scope>
</reference>
<organism evidence="2 3">
    <name type="scientific">Pieris brassicae</name>
    <name type="common">White butterfly</name>
    <name type="synonym">Large white butterfly</name>
    <dbReference type="NCBI Taxonomy" id="7116"/>
    <lineage>
        <taxon>Eukaryota</taxon>
        <taxon>Metazoa</taxon>
        <taxon>Ecdysozoa</taxon>
        <taxon>Arthropoda</taxon>
        <taxon>Hexapoda</taxon>
        <taxon>Insecta</taxon>
        <taxon>Pterygota</taxon>
        <taxon>Neoptera</taxon>
        <taxon>Endopterygota</taxon>
        <taxon>Lepidoptera</taxon>
        <taxon>Glossata</taxon>
        <taxon>Ditrysia</taxon>
        <taxon>Papilionoidea</taxon>
        <taxon>Pieridae</taxon>
        <taxon>Pierinae</taxon>
        <taxon>Pieris</taxon>
    </lineage>
</organism>
<feature type="region of interest" description="Disordered" evidence="1">
    <location>
        <begin position="15"/>
        <end position="36"/>
    </location>
</feature>
<comment type="caution">
    <text evidence="2">The sequence shown here is derived from an EMBL/GenBank/DDBJ whole genome shotgun (WGS) entry which is preliminary data.</text>
</comment>
<evidence type="ECO:0000313" key="2">
    <source>
        <dbReference type="EMBL" id="CAH4027709.1"/>
    </source>
</evidence>